<organism evidence="1 2">
    <name type="scientific">Paenimyroides baculatum</name>
    <dbReference type="NCBI Taxonomy" id="2608000"/>
    <lineage>
        <taxon>Bacteria</taxon>
        <taxon>Pseudomonadati</taxon>
        <taxon>Bacteroidota</taxon>
        <taxon>Flavobacteriia</taxon>
        <taxon>Flavobacteriales</taxon>
        <taxon>Flavobacteriaceae</taxon>
        <taxon>Paenimyroides</taxon>
    </lineage>
</organism>
<keyword evidence="2" id="KW-1185">Reference proteome</keyword>
<protein>
    <submittedName>
        <fullName evidence="1">Uncharacterized protein</fullName>
    </submittedName>
</protein>
<name>A0A5M6CCK2_9FLAO</name>
<evidence type="ECO:0000313" key="2">
    <source>
        <dbReference type="Proteomes" id="UP000325141"/>
    </source>
</evidence>
<dbReference type="AlphaFoldDB" id="A0A5M6CCK2"/>
<gene>
    <name evidence="1" type="ORF">F0460_13175</name>
</gene>
<evidence type="ECO:0000313" key="1">
    <source>
        <dbReference type="EMBL" id="KAA5532791.1"/>
    </source>
</evidence>
<comment type="caution">
    <text evidence="1">The sequence shown here is derived from an EMBL/GenBank/DDBJ whole genome shotgun (WGS) entry which is preliminary data.</text>
</comment>
<proteinExistence type="predicted"/>
<reference evidence="1 2" key="1">
    <citation type="submission" date="2019-09" db="EMBL/GenBank/DDBJ databases">
        <title>Genome sequence and assembly of Flavobacterium sp.</title>
        <authorList>
            <person name="Chhetri G."/>
        </authorList>
    </citation>
    <scope>NUCLEOTIDE SEQUENCE [LARGE SCALE GENOMIC DNA]</scope>
    <source>
        <strain evidence="1 2">SNL9</strain>
    </source>
</reference>
<dbReference type="RefSeq" id="WP_150013999.1">
    <property type="nucleotide sequence ID" value="NZ_VWSG01000011.1"/>
</dbReference>
<dbReference type="EMBL" id="VWSG01000011">
    <property type="protein sequence ID" value="KAA5532791.1"/>
    <property type="molecule type" value="Genomic_DNA"/>
</dbReference>
<dbReference type="Proteomes" id="UP000325141">
    <property type="component" value="Unassembled WGS sequence"/>
</dbReference>
<accession>A0A5M6CCK2</accession>
<sequence>MKKYQYHVKVWGGFFNSDLKKEHNYESGDYIFDTKEERHAFLNNLIEIEKQLKVIPFFSSEGAEDLLNKVKRTGTNTTFMYNLTEGFNCDVATVLHRITEFNGEQVYTTLDMGINYPYKAAKKHLQKQWYPGFNDYPFGDNFDYGFNDVKTVSEWITGAFTPKY</sequence>